<dbReference type="Proteomes" id="UP000292939">
    <property type="component" value="Chromosome"/>
</dbReference>
<dbReference type="Gene3D" id="3.10.180.10">
    <property type="entry name" value="2,3-Dihydroxybiphenyl 1,2-Dioxygenase, domain 1"/>
    <property type="match status" value="1"/>
</dbReference>
<protein>
    <submittedName>
        <fullName evidence="2">VOC family protein</fullName>
    </submittedName>
</protein>
<dbReference type="PANTHER" id="PTHR35006:SF2">
    <property type="entry name" value="GLYOXALASE FAMILY PROTEIN (AFU_ORTHOLOGUE AFUA_5G14830)"/>
    <property type="match status" value="1"/>
</dbReference>
<gene>
    <name evidence="2" type="ORF">DW355_15320</name>
</gene>
<dbReference type="SUPFAM" id="SSF54593">
    <property type="entry name" value="Glyoxalase/Bleomycin resistance protein/Dihydroxybiphenyl dioxygenase"/>
    <property type="match status" value="1"/>
</dbReference>
<dbReference type="RefSeq" id="WP_131281372.1">
    <property type="nucleotide sequence ID" value="NZ_CP031395.1"/>
</dbReference>
<dbReference type="EMBL" id="CP031395">
    <property type="protein sequence ID" value="QBK05915.1"/>
    <property type="molecule type" value="Genomic_DNA"/>
</dbReference>
<evidence type="ECO:0000313" key="3">
    <source>
        <dbReference type="Proteomes" id="UP000292939"/>
    </source>
</evidence>
<sequence length="120" mass="12746">MIDHIGLRTAQFERSKTFYTHALAPLGITPQVEYPGGVGYGRAGVPMFWIGQSEQAPSSMHLALTAPDPAAVRAFYQAALAAGASDNGAPGLRPDYHARYYAAFVIDPDGNNIEAVCHAA</sequence>
<dbReference type="InterPro" id="IPR029068">
    <property type="entry name" value="Glyas_Bleomycin-R_OHBP_Dase"/>
</dbReference>
<evidence type="ECO:0000259" key="1">
    <source>
        <dbReference type="PROSITE" id="PS51819"/>
    </source>
</evidence>
<dbReference type="PROSITE" id="PS51819">
    <property type="entry name" value="VOC"/>
    <property type="match status" value="1"/>
</dbReference>
<organism evidence="2 3">
    <name type="scientific">Hylemonella gracilis</name>
    <dbReference type="NCBI Taxonomy" id="80880"/>
    <lineage>
        <taxon>Bacteria</taxon>
        <taxon>Pseudomonadati</taxon>
        <taxon>Pseudomonadota</taxon>
        <taxon>Betaproteobacteria</taxon>
        <taxon>Burkholderiales</taxon>
        <taxon>Comamonadaceae</taxon>
        <taxon>Hylemonella</taxon>
    </lineage>
</organism>
<dbReference type="Pfam" id="PF00903">
    <property type="entry name" value="Glyoxalase"/>
    <property type="match status" value="1"/>
</dbReference>
<dbReference type="InterPro" id="IPR037523">
    <property type="entry name" value="VOC_core"/>
</dbReference>
<evidence type="ECO:0000313" key="2">
    <source>
        <dbReference type="EMBL" id="QBK05915.1"/>
    </source>
</evidence>
<feature type="domain" description="VOC" evidence="1">
    <location>
        <begin position="1"/>
        <end position="118"/>
    </location>
</feature>
<dbReference type="CDD" id="cd07262">
    <property type="entry name" value="VOC_like"/>
    <property type="match status" value="1"/>
</dbReference>
<proteinExistence type="predicted"/>
<reference evidence="2 3" key="1">
    <citation type="submission" date="2018-07" db="EMBL/GenBank/DDBJ databases">
        <title>Exploring interactions and the metabolic potential of the ultra-small soil bacteria Hylemonella gracilis.</title>
        <authorList>
            <person name="Tyc O."/>
            <person name="Kulkarni P."/>
            <person name="Gawehns F."/>
            <person name="Hundscheid M."/>
            <person name="Zweers H."/>
            <person name="Garbeva P."/>
        </authorList>
    </citation>
    <scope>NUCLEOTIDE SEQUENCE [LARGE SCALE GENOMIC DNA]</scope>
    <source>
        <strain evidence="2 3">NS1</strain>
    </source>
</reference>
<dbReference type="InterPro" id="IPR004360">
    <property type="entry name" value="Glyas_Fos-R_dOase_dom"/>
</dbReference>
<dbReference type="OrthoDB" id="9800438at2"/>
<name>A0A4P6UP61_9BURK</name>
<dbReference type="PANTHER" id="PTHR35006">
    <property type="entry name" value="GLYOXALASE FAMILY PROTEIN (AFU_ORTHOLOGUE AFUA_5G14830)"/>
    <property type="match status" value="1"/>
</dbReference>
<accession>A0A4P6UP61</accession>
<dbReference type="AlphaFoldDB" id="A0A4P6UP61"/>
<dbReference type="KEGG" id="hgr:DW355_15320"/>